<evidence type="ECO:0000256" key="4">
    <source>
        <dbReference type="ARBA" id="ARBA00022840"/>
    </source>
</evidence>
<feature type="region of interest" description="Disordered" evidence="5">
    <location>
        <begin position="1953"/>
        <end position="2004"/>
    </location>
</feature>
<evidence type="ECO:0000256" key="5">
    <source>
        <dbReference type="SAM" id="MobiDB-lite"/>
    </source>
</evidence>
<keyword evidence="8" id="KW-1185">Reference proteome</keyword>
<dbReference type="PANTHER" id="PTHR21529">
    <property type="entry name" value="MAMMARY TURMOR VIRUS RECEPTOR HOMOLOG 1, 2 MTVR1, 2"/>
    <property type="match status" value="1"/>
</dbReference>
<sequence length="2004" mass="228900">MSLPGQLVLKLKVLALNLFRHEASLPLAALPTAHISTFLMHQHLSIPKGILDLELFQPERLRYLDDDALDVALYSIHQFLRPETVKFVLEVALERQGCLEFFMSSLSQDKFDFVSKWVNDLFPQDLDDYSATSLCARLVLTISLSLLFLPEDERPQGLDSSHQYILQSNAVLQALAGVTQSSVSEIEESSARVSQKARKHAQRTGQANKSVDATPFRALHLEVPALRHEAQEMALEILVKQKDILLNYLNVFRLDSLTDVFKRNYVPSSAIKAIAKCSSATLASFDQSVETPEKVPVAYPQVQPMKVALYFDNAKVLGQWRILISERADRDLRETKKKDTNLFRSTLKKIKELSNGHFSDENQKRLVGTNTPIPIYEAKMTRDSSLVYQVDCIQDFDSQVERQAIRVFGVYIHAELDKRLWDAMGYQLLRNKGREYQKRCIFRADPVHKGDKVVPPASFPAAPPPDSNMIPDELPTISDKVLEELHAMLVLEKFVTFSQALLTSIVADQDVVHVFHVSPYEQEIIENTHSCFVQGRSGTGKTTTMLFKMLGIENSWQQNRELRLEHPRQLFVTQSRMLADKVEEYFIKLLQSLVPPSQTKSEISNLLERQRNREEAGLVDQDEALNWRGDLPQRFSELQDVHFPMFITFDKLSAMIEADMSHPPGIATDQDLGASHPALSSEYILQRRKSFISFDVFREEYWAHFPQSLTKGLDVSLVFSEFMGVIKGSEITLNSENHFLDYDTYSNLSSRTQATFASKRHEIYSLFEIYMKKKRSRREYDVADRTHAILRSVAQDDMKGQRIDFLYVDEVQDNLLIDSKLLRAICRNPDGQFWAGDTAQTISERSKQQSAGMIAPHPPKSFQLVSNFRSHGGIVKCAHSIIVLITKFWPYAIDVLPEEKGIVDGIKPVFFSGWDQDNVRYESFLFGTAGHHIEFGAQQCILVRNDATREKLRKQVGDIGLIMTLYESKGLEFNDVLLYDFFKDSSVDVAQWRVVLNAINDSQHKRIPAPTFDENRHAGVCAELKSLYVAITRARKNLWVVDRSETAEPIRIYWTSENLVKICTPDSDVPKLAVSSSSEEWAQMARSLFSHKKYFQAMHSYERAGMAREKAIAYAYDLREQARGIPVRSRPGDNERRNAFTKVSKAFLASAQQATIFRERSEYYRIAAEAFLVLEDHARAAKAFEKASKFTEAAQHYRHAGLFDETVSVIKNHGDAMDSTVADKLTDVARYYYLQRGDLKKASFLFSNAEEQLEFARDCDLDIAEVNILVERGQFFEAADLHIRENRMVDAVEVLLKNKTSKEAMRRASQSLLDALWNVISFGILPIELDPESQANLKRMMQLIKQFDLSSLEQRSQLELQMFSAIYNSDVARLMTLGRTDFLRDRNKPAALLCFDHAFRDCNRQTDITGTDVQILNKTGALCDYAGLVRQMLSLPEPWADRGVQRLFSFTVHSGRVCLPRNTFLHGFVEPSQRSQLLDEDTKVEVRIFFNLYQGSLRRRLKERLEAYCHNSLSVRVFDPCEAVFFGHCDRTECQQQHELDQKWFDNRLHFHTSQISILNLLHFIGMGVEQYLSRIWLERLYDVMNPVHPAFGSSTNITLHANPHTSQIFDSLKTYWIWPGLRDLDLSKQFLSRFLSLVDLGSFIDSKALADHVTRTPPVQLYRPSLFMRERMGGYAIAELVKFLRGTEYGSIHAGTMFTQYVVPVFIAPFLTSRNTTRFSSFILTKKIPVELTVLCRFLEIVAGSVIMARELKWDGLHGVTLPRSWILENVQKLHRVQNKEVNIRAVREIITPFRDLLERVYSGNDSNVDLLHQNKPLHSVPLRVRDFALARLCRIICLVGFNTNSFLIKKLVLDTITSLRKKDPTRMFSSLYSQYTNAREWRQLDFTVTSSISPTPLDEMITLVQENKNALRTFRGIRVVKFRDVGDIHRQLAMAGGPASTLNPAATTFISTQPPPQANSVELSAEATSDDLEENEDNASEVAAEEEDTEPHEEADVSAIIV</sequence>
<dbReference type="Gene3D" id="3.40.50.300">
    <property type="entry name" value="P-loop containing nucleotide triphosphate hydrolases"/>
    <property type="match status" value="2"/>
</dbReference>
<evidence type="ECO:0000256" key="2">
    <source>
        <dbReference type="ARBA" id="ARBA00022801"/>
    </source>
</evidence>
<evidence type="ECO:0000313" key="7">
    <source>
        <dbReference type="EMBL" id="KAF8466272.1"/>
    </source>
</evidence>
<dbReference type="PANTHER" id="PTHR21529:SF4">
    <property type="entry name" value="TPR AND ANKYRIN REPEAT-CONTAINING PROTEIN 1"/>
    <property type="match status" value="1"/>
</dbReference>
<organism evidence="7 8">
    <name type="scientific">Russula ochroleuca</name>
    <dbReference type="NCBI Taxonomy" id="152965"/>
    <lineage>
        <taxon>Eukaryota</taxon>
        <taxon>Fungi</taxon>
        <taxon>Dikarya</taxon>
        <taxon>Basidiomycota</taxon>
        <taxon>Agaricomycotina</taxon>
        <taxon>Agaricomycetes</taxon>
        <taxon>Russulales</taxon>
        <taxon>Russulaceae</taxon>
        <taxon>Russula</taxon>
    </lineage>
</organism>
<protein>
    <recommendedName>
        <fullName evidence="6">UvrD-like helicase C-terminal domain-containing protein</fullName>
    </recommendedName>
</protein>
<feature type="compositionally biased region" description="Acidic residues" evidence="5">
    <location>
        <begin position="1970"/>
        <end position="1995"/>
    </location>
</feature>
<evidence type="ECO:0000313" key="8">
    <source>
        <dbReference type="Proteomes" id="UP000759537"/>
    </source>
</evidence>
<dbReference type="InterPro" id="IPR027417">
    <property type="entry name" value="P-loop_NTPase"/>
</dbReference>
<evidence type="ECO:0000256" key="1">
    <source>
        <dbReference type="ARBA" id="ARBA00022741"/>
    </source>
</evidence>
<comment type="caution">
    <text evidence="7">The sequence shown here is derived from an EMBL/GenBank/DDBJ whole genome shotgun (WGS) entry which is preliminary data.</text>
</comment>
<dbReference type="GO" id="GO:0005524">
    <property type="term" value="F:ATP binding"/>
    <property type="evidence" value="ECO:0007669"/>
    <property type="project" value="UniProtKB-KW"/>
</dbReference>
<dbReference type="Proteomes" id="UP000759537">
    <property type="component" value="Unassembled WGS sequence"/>
</dbReference>
<dbReference type="OrthoDB" id="3156807at2759"/>
<dbReference type="SUPFAM" id="SSF48452">
    <property type="entry name" value="TPR-like"/>
    <property type="match status" value="1"/>
</dbReference>
<proteinExistence type="predicted"/>
<accession>A0A9P5JV87</accession>
<reference evidence="7" key="1">
    <citation type="submission" date="2019-10" db="EMBL/GenBank/DDBJ databases">
        <authorList>
            <consortium name="DOE Joint Genome Institute"/>
            <person name="Kuo A."/>
            <person name="Miyauchi S."/>
            <person name="Kiss E."/>
            <person name="Drula E."/>
            <person name="Kohler A."/>
            <person name="Sanchez-Garcia M."/>
            <person name="Andreopoulos B."/>
            <person name="Barry K.W."/>
            <person name="Bonito G."/>
            <person name="Buee M."/>
            <person name="Carver A."/>
            <person name="Chen C."/>
            <person name="Cichocki N."/>
            <person name="Clum A."/>
            <person name="Culley D."/>
            <person name="Crous P.W."/>
            <person name="Fauchery L."/>
            <person name="Girlanda M."/>
            <person name="Hayes R."/>
            <person name="Keri Z."/>
            <person name="LaButti K."/>
            <person name="Lipzen A."/>
            <person name="Lombard V."/>
            <person name="Magnuson J."/>
            <person name="Maillard F."/>
            <person name="Morin E."/>
            <person name="Murat C."/>
            <person name="Nolan M."/>
            <person name="Ohm R."/>
            <person name="Pangilinan J."/>
            <person name="Pereira M."/>
            <person name="Perotto S."/>
            <person name="Peter M."/>
            <person name="Riley R."/>
            <person name="Sitrit Y."/>
            <person name="Stielow B."/>
            <person name="Szollosi G."/>
            <person name="Zifcakova L."/>
            <person name="Stursova M."/>
            <person name="Spatafora J.W."/>
            <person name="Tedersoo L."/>
            <person name="Vaario L.-M."/>
            <person name="Yamada A."/>
            <person name="Yan M."/>
            <person name="Wang P."/>
            <person name="Xu J."/>
            <person name="Bruns T."/>
            <person name="Baldrian P."/>
            <person name="Vilgalys R."/>
            <person name="Henrissat B."/>
            <person name="Grigoriev I.V."/>
            <person name="Hibbett D."/>
            <person name="Nagy L.G."/>
            <person name="Martin F.M."/>
        </authorList>
    </citation>
    <scope>NUCLEOTIDE SEQUENCE</scope>
    <source>
        <strain evidence="7">Prilba</strain>
    </source>
</reference>
<keyword evidence="1" id="KW-0547">Nucleotide-binding</keyword>
<feature type="compositionally biased region" description="Polar residues" evidence="5">
    <location>
        <begin position="1953"/>
        <end position="1964"/>
    </location>
</feature>
<keyword evidence="3" id="KW-0347">Helicase</keyword>
<dbReference type="InterPro" id="IPR039904">
    <property type="entry name" value="TRANK1"/>
</dbReference>
<reference evidence="7" key="2">
    <citation type="journal article" date="2020" name="Nat. Commun.">
        <title>Large-scale genome sequencing of mycorrhizal fungi provides insights into the early evolution of symbiotic traits.</title>
        <authorList>
            <person name="Miyauchi S."/>
            <person name="Kiss E."/>
            <person name="Kuo A."/>
            <person name="Drula E."/>
            <person name="Kohler A."/>
            <person name="Sanchez-Garcia M."/>
            <person name="Morin E."/>
            <person name="Andreopoulos B."/>
            <person name="Barry K.W."/>
            <person name="Bonito G."/>
            <person name="Buee M."/>
            <person name="Carver A."/>
            <person name="Chen C."/>
            <person name="Cichocki N."/>
            <person name="Clum A."/>
            <person name="Culley D."/>
            <person name="Crous P.W."/>
            <person name="Fauchery L."/>
            <person name="Girlanda M."/>
            <person name="Hayes R.D."/>
            <person name="Keri Z."/>
            <person name="LaButti K."/>
            <person name="Lipzen A."/>
            <person name="Lombard V."/>
            <person name="Magnuson J."/>
            <person name="Maillard F."/>
            <person name="Murat C."/>
            <person name="Nolan M."/>
            <person name="Ohm R.A."/>
            <person name="Pangilinan J."/>
            <person name="Pereira M.F."/>
            <person name="Perotto S."/>
            <person name="Peter M."/>
            <person name="Pfister S."/>
            <person name="Riley R."/>
            <person name="Sitrit Y."/>
            <person name="Stielow J.B."/>
            <person name="Szollosi G."/>
            <person name="Zifcakova L."/>
            <person name="Stursova M."/>
            <person name="Spatafora J.W."/>
            <person name="Tedersoo L."/>
            <person name="Vaario L.M."/>
            <person name="Yamada A."/>
            <person name="Yan M."/>
            <person name="Wang P."/>
            <person name="Xu J."/>
            <person name="Bruns T."/>
            <person name="Baldrian P."/>
            <person name="Vilgalys R."/>
            <person name="Dunand C."/>
            <person name="Henrissat B."/>
            <person name="Grigoriev I.V."/>
            <person name="Hibbett D."/>
            <person name="Nagy L.G."/>
            <person name="Martin F.M."/>
        </authorList>
    </citation>
    <scope>NUCLEOTIDE SEQUENCE</scope>
    <source>
        <strain evidence="7">Prilba</strain>
    </source>
</reference>
<dbReference type="Pfam" id="PF13361">
    <property type="entry name" value="UvrD_C"/>
    <property type="match status" value="1"/>
</dbReference>
<dbReference type="InterPro" id="IPR011990">
    <property type="entry name" value="TPR-like_helical_dom_sf"/>
</dbReference>
<gene>
    <name evidence="7" type="ORF">DFH94DRAFT_857472</name>
</gene>
<dbReference type="InterPro" id="IPR014017">
    <property type="entry name" value="DNA_helicase_UvrD-like_C"/>
</dbReference>
<dbReference type="EMBL" id="WHVB01000042">
    <property type="protein sequence ID" value="KAF8466272.1"/>
    <property type="molecule type" value="Genomic_DNA"/>
</dbReference>
<keyword evidence="2" id="KW-0378">Hydrolase</keyword>
<keyword evidence="4" id="KW-0067">ATP-binding</keyword>
<name>A0A9P5JV87_9AGAM</name>
<evidence type="ECO:0000256" key="3">
    <source>
        <dbReference type="ARBA" id="ARBA00022806"/>
    </source>
</evidence>
<dbReference type="SUPFAM" id="SSF52540">
    <property type="entry name" value="P-loop containing nucleoside triphosphate hydrolases"/>
    <property type="match status" value="1"/>
</dbReference>
<dbReference type="GO" id="GO:0004386">
    <property type="term" value="F:helicase activity"/>
    <property type="evidence" value="ECO:0007669"/>
    <property type="project" value="UniProtKB-KW"/>
</dbReference>
<dbReference type="GO" id="GO:0016787">
    <property type="term" value="F:hydrolase activity"/>
    <property type="evidence" value="ECO:0007669"/>
    <property type="project" value="UniProtKB-KW"/>
</dbReference>
<feature type="domain" description="UvrD-like helicase C-terminal" evidence="6">
    <location>
        <begin position="961"/>
        <end position="1041"/>
    </location>
</feature>
<evidence type="ECO:0000259" key="6">
    <source>
        <dbReference type="Pfam" id="PF13361"/>
    </source>
</evidence>